<dbReference type="PATRIC" id="fig|1227498.3.peg.3313"/>
<feature type="domain" description="UspA" evidence="1">
    <location>
        <begin position="5"/>
        <end position="107"/>
    </location>
</feature>
<accession>L9WWU9</accession>
<evidence type="ECO:0000313" key="2">
    <source>
        <dbReference type="EMBL" id="ELY53949.1"/>
    </source>
</evidence>
<keyword evidence="3" id="KW-1185">Reference proteome</keyword>
<proteinExistence type="predicted"/>
<comment type="caution">
    <text evidence="2">The sequence shown here is derived from an EMBL/GenBank/DDBJ whole genome shotgun (WGS) entry which is preliminary data.</text>
</comment>
<dbReference type="OrthoDB" id="260697at2157"/>
<evidence type="ECO:0000259" key="1">
    <source>
        <dbReference type="Pfam" id="PF00582"/>
    </source>
</evidence>
<dbReference type="Proteomes" id="UP000011531">
    <property type="component" value="Unassembled WGS sequence"/>
</dbReference>
<dbReference type="Gene3D" id="3.40.50.620">
    <property type="entry name" value="HUPs"/>
    <property type="match status" value="1"/>
</dbReference>
<dbReference type="SUPFAM" id="SSF52402">
    <property type="entry name" value="Adenine nucleotide alpha hydrolases-like"/>
    <property type="match status" value="1"/>
</dbReference>
<gene>
    <name evidence="2" type="ORF">C492_16808</name>
</gene>
<dbReference type="AlphaFoldDB" id="L9WWU9"/>
<sequence>MTLVVVPVRYPLTKHSRRTLERAIEVAREREAALTILHVDLYQNGKKVNRIDLKEAVESTFGPLENARYVVRSGFLVEESILDEVAAEDADAVVIGTKQASRLRRLFRRFTNNPDIDGYLRQHLDCEVITVEGAPAK</sequence>
<reference evidence="2 3" key="1">
    <citation type="journal article" date="2014" name="PLoS Genet.">
        <title>Phylogenetically driven sequencing of extremely halophilic archaea reveals strategies for static and dynamic osmo-response.</title>
        <authorList>
            <person name="Becker E.A."/>
            <person name="Seitzer P.M."/>
            <person name="Tritt A."/>
            <person name="Larsen D."/>
            <person name="Krusor M."/>
            <person name="Yao A.I."/>
            <person name="Wu D."/>
            <person name="Madern D."/>
            <person name="Eisen J.A."/>
            <person name="Darling A.E."/>
            <person name="Facciotti M.T."/>
        </authorList>
    </citation>
    <scope>NUCLEOTIDE SEQUENCE [LARGE SCALE GENOMIC DNA]</scope>
    <source>
        <strain evidence="2 3">DSM 18795</strain>
    </source>
</reference>
<dbReference type="STRING" id="1227498.C492_16808"/>
<dbReference type="RefSeq" id="WP_008425601.1">
    <property type="nucleotide sequence ID" value="NZ_AOIA01000142.1"/>
</dbReference>
<dbReference type="EMBL" id="AOIA01000142">
    <property type="protein sequence ID" value="ELY53949.1"/>
    <property type="molecule type" value="Genomic_DNA"/>
</dbReference>
<name>L9WWU9_9EURY</name>
<dbReference type="InterPro" id="IPR014729">
    <property type="entry name" value="Rossmann-like_a/b/a_fold"/>
</dbReference>
<dbReference type="Pfam" id="PF00582">
    <property type="entry name" value="Usp"/>
    <property type="match status" value="1"/>
</dbReference>
<protein>
    <submittedName>
        <fullName evidence="2">UspA domain-containing protein</fullName>
    </submittedName>
</protein>
<evidence type="ECO:0000313" key="3">
    <source>
        <dbReference type="Proteomes" id="UP000011531"/>
    </source>
</evidence>
<organism evidence="2 3">
    <name type="scientific">Natronococcus jeotgali DSM 18795</name>
    <dbReference type="NCBI Taxonomy" id="1227498"/>
    <lineage>
        <taxon>Archaea</taxon>
        <taxon>Methanobacteriati</taxon>
        <taxon>Methanobacteriota</taxon>
        <taxon>Stenosarchaea group</taxon>
        <taxon>Halobacteria</taxon>
        <taxon>Halobacteriales</taxon>
        <taxon>Natrialbaceae</taxon>
        <taxon>Natronococcus</taxon>
    </lineage>
</organism>
<dbReference type="InterPro" id="IPR006016">
    <property type="entry name" value="UspA"/>
</dbReference>